<organism evidence="2 3">
    <name type="scientific">Penicillium decumbens</name>
    <dbReference type="NCBI Taxonomy" id="69771"/>
    <lineage>
        <taxon>Eukaryota</taxon>
        <taxon>Fungi</taxon>
        <taxon>Dikarya</taxon>
        <taxon>Ascomycota</taxon>
        <taxon>Pezizomycotina</taxon>
        <taxon>Eurotiomycetes</taxon>
        <taxon>Eurotiomycetidae</taxon>
        <taxon>Eurotiales</taxon>
        <taxon>Aspergillaceae</taxon>
        <taxon>Penicillium</taxon>
    </lineage>
</organism>
<dbReference type="GO" id="GO:0016747">
    <property type="term" value="F:acyltransferase activity, transferring groups other than amino-acyl groups"/>
    <property type="evidence" value="ECO:0007669"/>
    <property type="project" value="InterPro"/>
</dbReference>
<dbReference type="OMA" id="SPINRVM"/>
<dbReference type="EMBL" id="MDYL01000020">
    <property type="protein sequence ID" value="OQD72568.1"/>
    <property type="molecule type" value="Genomic_DNA"/>
</dbReference>
<dbReference type="Gene3D" id="3.40.630.30">
    <property type="match status" value="1"/>
</dbReference>
<comment type="caution">
    <text evidence="2">The sequence shown here is derived from an EMBL/GenBank/DDBJ whole genome shotgun (WGS) entry which is preliminary data.</text>
</comment>
<dbReference type="AlphaFoldDB" id="A0A1V6P6I6"/>
<gene>
    <name evidence="2" type="ORF">PENDEC_c020G01231</name>
</gene>
<feature type="domain" description="N-acetyltransferase" evidence="1">
    <location>
        <begin position="144"/>
        <end position="285"/>
    </location>
</feature>
<evidence type="ECO:0000259" key="1">
    <source>
        <dbReference type="PROSITE" id="PS51186"/>
    </source>
</evidence>
<dbReference type="InterPro" id="IPR016181">
    <property type="entry name" value="Acyl_CoA_acyltransferase"/>
</dbReference>
<sequence length="285" mass="30602">MPAPKLLIEPHTAHRCEDAQALHIRRQAEICQELYPNKNVLIQPVPKGGIAIRTLPAFRGKLNRAVGCGEEGELADADLKGLESVFATVGLEPEIHLSPFAQPSVFESLVSRGYIETGILSTYWCTLEQSAVEDTKACTTGAPVMARRATVDETEQFIEASATGFQTNGRSYELLRALALIANRRTDTTLYLAFANHEIAGTAAMATMETGSGGVAHLYLDSTLPGYRGRGVQLALIRARLLDAAWLGLGVATTITRVGDGSARNAERAGLRLAYTTAILTPPRG</sequence>
<accession>A0A1V6P6I6</accession>
<evidence type="ECO:0000313" key="3">
    <source>
        <dbReference type="Proteomes" id="UP000191522"/>
    </source>
</evidence>
<name>A0A1V6P6I6_PENDC</name>
<dbReference type="CDD" id="cd04301">
    <property type="entry name" value="NAT_SF"/>
    <property type="match status" value="1"/>
</dbReference>
<evidence type="ECO:0000313" key="2">
    <source>
        <dbReference type="EMBL" id="OQD72568.1"/>
    </source>
</evidence>
<dbReference type="InterPro" id="IPR000182">
    <property type="entry name" value="GNAT_dom"/>
</dbReference>
<keyword evidence="3" id="KW-1185">Reference proteome</keyword>
<proteinExistence type="predicted"/>
<reference evidence="3" key="1">
    <citation type="journal article" date="2017" name="Nat. Microbiol.">
        <title>Global analysis of biosynthetic gene clusters reveals vast potential of secondary metabolite production in Penicillium species.</title>
        <authorList>
            <person name="Nielsen J.C."/>
            <person name="Grijseels S."/>
            <person name="Prigent S."/>
            <person name="Ji B."/>
            <person name="Dainat J."/>
            <person name="Nielsen K.F."/>
            <person name="Frisvad J.C."/>
            <person name="Workman M."/>
            <person name="Nielsen J."/>
        </authorList>
    </citation>
    <scope>NUCLEOTIDE SEQUENCE [LARGE SCALE GENOMIC DNA]</scope>
    <source>
        <strain evidence="3">IBT 11843</strain>
    </source>
</reference>
<protein>
    <recommendedName>
        <fullName evidence="1">N-acetyltransferase domain-containing protein</fullName>
    </recommendedName>
</protein>
<dbReference type="PROSITE" id="PS51186">
    <property type="entry name" value="GNAT"/>
    <property type="match status" value="1"/>
</dbReference>
<dbReference type="OrthoDB" id="3853310at2759"/>
<dbReference type="Proteomes" id="UP000191522">
    <property type="component" value="Unassembled WGS sequence"/>
</dbReference>
<dbReference type="SUPFAM" id="SSF55729">
    <property type="entry name" value="Acyl-CoA N-acyltransferases (Nat)"/>
    <property type="match status" value="1"/>
</dbReference>